<dbReference type="InterPro" id="IPR008928">
    <property type="entry name" value="6-hairpin_glycosidase_sf"/>
</dbReference>
<sequence length="230" mass="26191">MALTRKKSFKFSNEMVTLVFSEGLFTEGKIVVHREVLMQSAYFQKQIAIKDATFGEKVVLYLKGCTKATGIEMANWLYSATSSSFTFDGSKPPHTEAVDHGWRLVDAYRLARETNLEEWANSLADACLEMLDQDLLWLEYLQRLNAHEEPDTGLVGLLFTALARAIRRHGWEKYVNSIDKSFLKALRENGEFGARLMKRVLESEGLSEKSLKKKSCKWHIHNITPHCGGN</sequence>
<gene>
    <name evidence="1" type="ORF">LTR25_009173</name>
</gene>
<dbReference type="GO" id="GO:0005975">
    <property type="term" value="P:carbohydrate metabolic process"/>
    <property type="evidence" value="ECO:0007669"/>
    <property type="project" value="InterPro"/>
</dbReference>
<evidence type="ECO:0000313" key="2">
    <source>
        <dbReference type="Proteomes" id="UP001345827"/>
    </source>
</evidence>
<dbReference type="AlphaFoldDB" id="A0AAV9Q0H0"/>
<keyword evidence="2" id="KW-1185">Reference proteome</keyword>
<accession>A0AAV9Q0H0</accession>
<comment type="caution">
    <text evidence="1">The sequence shown here is derived from an EMBL/GenBank/DDBJ whole genome shotgun (WGS) entry which is preliminary data.</text>
</comment>
<reference evidence="1 2" key="1">
    <citation type="submission" date="2023-06" db="EMBL/GenBank/DDBJ databases">
        <title>Black Yeasts Isolated from many extreme environments.</title>
        <authorList>
            <person name="Coleine C."/>
            <person name="Stajich J.E."/>
            <person name="Selbmann L."/>
        </authorList>
    </citation>
    <scope>NUCLEOTIDE SEQUENCE [LARGE SCALE GENOMIC DNA]</scope>
    <source>
        <strain evidence="1 2">CCFEE 5887</strain>
    </source>
</reference>
<proteinExistence type="predicted"/>
<organism evidence="1 2">
    <name type="scientific">Vermiconidia calcicola</name>
    <dbReference type="NCBI Taxonomy" id="1690605"/>
    <lineage>
        <taxon>Eukaryota</taxon>
        <taxon>Fungi</taxon>
        <taxon>Dikarya</taxon>
        <taxon>Ascomycota</taxon>
        <taxon>Pezizomycotina</taxon>
        <taxon>Dothideomycetes</taxon>
        <taxon>Dothideomycetidae</taxon>
        <taxon>Mycosphaerellales</taxon>
        <taxon>Extremaceae</taxon>
        <taxon>Vermiconidia</taxon>
    </lineage>
</organism>
<evidence type="ECO:0000313" key="1">
    <source>
        <dbReference type="EMBL" id="KAK5530595.1"/>
    </source>
</evidence>
<dbReference type="EMBL" id="JAXLQG010000019">
    <property type="protein sequence ID" value="KAK5530595.1"/>
    <property type="molecule type" value="Genomic_DNA"/>
</dbReference>
<evidence type="ECO:0008006" key="3">
    <source>
        <dbReference type="Google" id="ProtNLM"/>
    </source>
</evidence>
<dbReference type="Proteomes" id="UP001345827">
    <property type="component" value="Unassembled WGS sequence"/>
</dbReference>
<dbReference type="SUPFAM" id="SSF48208">
    <property type="entry name" value="Six-hairpin glycosidases"/>
    <property type="match status" value="1"/>
</dbReference>
<protein>
    <recommendedName>
        <fullName evidence="3">BTB domain-containing protein</fullName>
    </recommendedName>
</protein>
<name>A0AAV9Q0H0_9PEZI</name>